<protein>
    <submittedName>
        <fullName evidence="2">Uncharacterized protein</fullName>
    </submittedName>
</protein>
<dbReference type="EMBL" id="KI966429">
    <property type="protein sequence ID" value="EWC45235.1"/>
    <property type="molecule type" value="Genomic_DNA"/>
</dbReference>
<keyword evidence="3" id="KW-1185">Reference proteome</keyword>
<feature type="region of interest" description="Disordered" evidence="1">
    <location>
        <begin position="211"/>
        <end position="237"/>
    </location>
</feature>
<proteinExistence type="predicted"/>
<feature type="region of interest" description="Disordered" evidence="1">
    <location>
        <begin position="331"/>
        <end position="407"/>
    </location>
</feature>
<gene>
    <name evidence="2" type="ORF">DRE_05962</name>
</gene>
<dbReference type="OrthoDB" id="5400131at2759"/>
<feature type="compositionally biased region" description="Polar residues" evidence="1">
    <location>
        <begin position="398"/>
        <end position="407"/>
    </location>
</feature>
<dbReference type="HOGENOM" id="CLU_660508_0_0_1"/>
<accession>W7I8A5</accession>
<organism evidence="2 3">
    <name type="scientific">Drechslerella stenobrocha 248</name>
    <dbReference type="NCBI Taxonomy" id="1043628"/>
    <lineage>
        <taxon>Eukaryota</taxon>
        <taxon>Fungi</taxon>
        <taxon>Dikarya</taxon>
        <taxon>Ascomycota</taxon>
        <taxon>Pezizomycotina</taxon>
        <taxon>Orbiliomycetes</taxon>
        <taxon>Orbiliales</taxon>
        <taxon>Orbiliaceae</taxon>
        <taxon>Drechslerella</taxon>
    </lineage>
</organism>
<name>W7I8A5_9PEZI</name>
<feature type="compositionally biased region" description="Pro residues" evidence="1">
    <location>
        <begin position="366"/>
        <end position="396"/>
    </location>
</feature>
<dbReference type="AlphaFoldDB" id="W7I8A5"/>
<reference evidence="2 3" key="1">
    <citation type="submission" date="2013-05" db="EMBL/GenBank/DDBJ databases">
        <title>Drechslerella stenobrocha genome reveals carnivorous origination and mechanical trapping mechanism of predatory fungi.</title>
        <authorList>
            <person name="Liu X."/>
            <person name="Zhang W."/>
            <person name="Liu K."/>
        </authorList>
    </citation>
    <scope>NUCLEOTIDE SEQUENCE [LARGE SCALE GENOMIC DNA]</scope>
    <source>
        <strain evidence="2 3">248</strain>
    </source>
</reference>
<evidence type="ECO:0000313" key="2">
    <source>
        <dbReference type="EMBL" id="EWC45235.1"/>
    </source>
</evidence>
<dbReference type="Proteomes" id="UP000024837">
    <property type="component" value="Unassembled WGS sequence"/>
</dbReference>
<feature type="compositionally biased region" description="Low complexity" evidence="1">
    <location>
        <begin position="219"/>
        <end position="232"/>
    </location>
</feature>
<evidence type="ECO:0000313" key="3">
    <source>
        <dbReference type="Proteomes" id="UP000024837"/>
    </source>
</evidence>
<sequence length="407" mass="45275">MFSFLRTSQSLWKRRLSLNPELLFYRVKLRSAVNAHRWGLPVAALGLAGGIVFYNKELVEKVVTTEPWYIPLWFMHETKPVPYAQDGSEFKDYRELMANPRRSIDAEDAVIQAIKKKVLGSNVHIGHWEGFAHPFWMTLELAAPPAGQARTYLAVSLTSIDIVTRPVLPGNVMRLNAAFHPRATAAGLQAFSTSLFSSFRSVLQPDEAVGAYKPPTLQRPPQKQSPGPKGQSTSEATDAENIEAPLLPSGVVMALHDAASIAYKTLQRELARDFFQYIPPPPRGWIVADGTVRMFGSELALIVDFRVAFDPKNFNKMLVYDLKVRNHRRRGNARVSTFQNAGRVHARPAPPAPQSPPKDERQESLPKPPGPVKPPVPAVEPPVPVETPTSEAPPKPEQGQQETQRKQ</sequence>
<evidence type="ECO:0000256" key="1">
    <source>
        <dbReference type="SAM" id="MobiDB-lite"/>
    </source>
</evidence>